<feature type="transmembrane region" description="Helical" evidence="3">
    <location>
        <begin position="600"/>
        <end position="620"/>
    </location>
</feature>
<feature type="compositionally biased region" description="Polar residues" evidence="2">
    <location>
        <begin position="83"/>
        <end position="100"/>
    </location>
</feature>
<evidence type="ECO:0000313" key="4">
    <source>
        <dbReference type="EMBL" id="CAH1853571.1"/>
    </source>
</evidence>
<evidence type="ECO:0000256" key="3">
    <source>
        <dbReference type="SAM" id="Phobius"/>
    </source>
</evidence>
<dbReference type="InterPro" id="IPR022263">
    <property type="entry name" value="KxYKxGKxW"/>
</dbReference>
<dbReference type="InterPro" id="IPR025584">
    <property type="entry name" value="Cthe_2159"/>
</dbReference>
<proteinExistence type="predicted"/>
<evidence type="ECO:0000256" key="1">
    <source>
        <dbReference type="ARBA" id="ARBA00022729"/>
    </source>
</evidence>
<evidence type="ECO:0000256" key="2">
    <source>
        <dbReference type="SAM" id="MobiDB-lite"/>
    </source>
</evidence>
<keyword evidence="5" id="KW-1185">Reference proteome</keyword>
<dbReference type="EMBL" id="CAKOEU010000003">
    <property type="protein sequence ID" value="CAH1853571.1"/>
    <property type="molecule type" value="Genomic_DNA"/>
</dbReference>
<reference evidence="4" key="1">
    <citation type="submission" date="2022-03" db="EMBL/GenBank/DDBJ databases">
        <authorList>
            <person name="Hettiarachchi G."/>
        </authorList>
    </citation>
    <scope>NUCLEOTIDE SEQUENCE</scope>
    <source>
        <strain evidence="4">LMG 32447</strain>
    </source>
</reference>
<feature type="region of interest" description="Disordered" evidence="2">
    <location>
        <begin position="493"/>
        <end position="516"/>
    </location>
</feature>
<accession>A0ABN8H8W1</accession>
<feature type="compositionally biased region" description="Polar residues" evidence="2">
    <location>
        <begin position="503"/>
        <end position="516"/>
    </location>
</feature>
<feature type="compositionally biased region" description="Low complexity" evidence="2">
    <location>
        <begin position="101"/>
        <end position="121"/>
    </location>
</feature>
<keyword evidence="3" id="KW-0472">Membrane</keyword>
<keyword evidence="1" id="KW-0732">Signal</keyword>
<sequence>MTSSLNTNSKTRNYKMYKAGKQWLFAAATVAVVGGLSQFDLQANADTSIPSVKMTNTVNNSTSTSQTDQSTTSQNQTSTSQSELNQVQSTNSQTATKVLDSTSQQSLTVSSTESTVTQVASDNSTATPNSTAIGADSISSQTNITFNQDQTQVGSNQASVQDNTVTINQAGTYQVSGSASDAQIVVNAPVDAAVTIVLNNVDLTNQLGAVINAKQFGNLTITSLGTNTITTSVPVENEESLDTINPNGAIYANGNLALNGDGTLNISSTMNGVSADGTLTVNSGNLNVTKSYEALEGEIVTINGGNLNLNASDDIINAQLDQTKYDAGSTNPQAININGGNLILHGGGDGLDSNGDINIAGGNVISMIDSTPDNGAIDGDGTISFTGGTVLWGGTGTEGTPNAQTSSQSYVKIGKVSAGDTITIAQNGQTLKQLSSPQAATYLNLSMPGLTAGQTYQVAVNGTTTDVVAGQGGGSGMTGEGGPMDGIGNGRPPMGGQGGFPNRTENQQEPMTETNGTDVQPIPMANQLLHSNWESNNHSGLISTSTQVTTLNDDNRFNQGSVRYQSEFLTNKQTVSPSKITTSSQGALPKTSDNDASTNLGIAGIIAALAAQAAVILAFWKVKQPKK</sequence>
<gene>
    <name evidence="4" type="ORF">LMG032447_00668</name>
</gene>
<name>A0ABN8H8W1_9LACO</name>
<organism evidence="4 5">
    <name type="scientific">Convivina praedatoris</name>
    <dbReference type="NCBI Taxonomy" id="2880963"/>
    <lineage>
        <taxon>Bacteria</taxon>
        <taxon>Bacillati</taxon>
        <taxon>Bacillota</taxon>
        <taxon>Bacilli</taxon>
        <taxon>Lactobacillales</taxon>
        <taxon>Lactobacillaceae</taxon>
        <taxon>Convivina</taxon>
    </lineage>
</organism>
<protein>
    <submittedName>
        <fullName evidence="4">Uncharacterized protein</fullName>
    </submittedName>
</protein>
<feature type="compositionally biased region" description="Low complexity" evidence="2">
    <location>
        <begin position="55"/>
        <end position="82"/>
    </location>
</feature>
<dbReference type="RefSeq" id="WP_248706088.1">
    <property type="nucleotide sequence ID" value="NZ_CAKOET010000003.1"/>
</dbReference>
<dbReference type="Pfam" id="PF14262">
    <property type="entry name" value="Cthe_2159"/>
    <property type="match status" value="1"/>
</dbReference>
<keyword evidence="3" id="KW-1133">Transmembrane helix</keyword>
<keyword evidence="3" id="KW-0812">Transmembrane</keyword>
<evidence type="ECO:0000313" key="5">
    <source>
        <dbReference type="Proteomes" id="UP000838102"/>
    </source>
</evidence>
<dbReference type="Pfam" id="PF19258">
    <property type="entry name" value="KxYKxGKxW_sig"/>
    <property type="match status" value="1"/>
</dbReference>
<dbReference type="NCBIfam" id="TIGR03715">
    <property type="entry name" value="KxYKxGKxW"/>
    <property type="match status" value="1"/>
</dbReference>
<feature type="region of interest" description="Disordered" evidence="2">
    <location>
        <begin position="52"/>
        <end position="130"/>
    </location>
</feature>
<comment type="caution">
    <text evidence="4">The sequence shown here is derived from an EMBL/GenBank/DDBJ whole genome shotgun (WGS) entry which is preliminary data.</text>
</comment>
<dbReference type="Proteomes" id="UP000838102">
    <property type="component" value="Unassembled WGS sequence"/>
</dbReference>